<feature type="transmembrane region" description="Helical" evidence="1">
    <location>
        <begin position="178"/>
        <end position="196"/>
    </location>
</feature>
<dbReference type="RefSeq" id="WP_331703762.1">
    <property type="nucleotide sequence ID" value="NZ_JAZHBO010000002.1"/>
</dbReference>
<dbReference type="InterPro" id="IPR051311">
    <property type="entry name" value="DedA_domain"/>
</dbReference>
<dbReference type="PANTHER" id="PTHR42709:SF11">
    <property type="entry name" value="DEDA FAMILY PROTEIN"/>
    <property type="match status" value="1"/>
</dbReference>
<feature type="transmembrane region" description="Helical" evidence="1">
    <location>
        <begin position="127"/>
        <end position="147"/>
    </location>
</feature>
<organism evidence="2 3">
    <name type="scientific">Aquilutibacter rugosus</name>
    <dbReference type="NCBI Taxonomy" id="3115820"/>
    <lineage>
        <taxon>Bacteria</taxon>
        <taxon>Pseudomonadati</taxon>
        <taxon>Pseudomonadota</taxon>
        <taxon>Gammaproteobacteria</taxon>
        <taxon>Lysobacterales</taxon>
        <taxon>Lysobacteraceae</taxon>
        <taxon>Aquilutibacter</taxon>
    </lineage>
</organism>
<keyword evidence="1" id="KW-0812">Transmembrane</keyword>
<evidence type="ECO:0000313" key="2">
    <source>
        <dbReference type="EMBL" id="MEF2155769.1"/>
    </source>
</evidence>
<keyword evidence="1" id="KW-0472">Membrane</keyword>
<sequence>MKLFGPLYDRVLIWSTHRLAPAYLGFLSFIEAIFFPVPPEVMLAPMCLAKPKRGFAYAGISLVLSILGALIGYYLGSHLFDAAKPLLEHLHMLDKIEGGVNTIRSLSNWQVFWFLVAAGFTPIPLKVFTWASGIVGVPLVPFLLGMVIGRGKRVFLVALAIFLGGARAEAALRRWIEPIGWAVMALLIGAVLYFAFRTFAG</sequence>
<feature type="transmembrane region" description="Helical" evidence="1">
    <location>
        <begin position="55"/>
        <end position="76"/>
    </location>
</feature>
<dbReference type="Proteomes" id="UP001356170">
    <property type="component" value="Unassembled WGS sequence"/>
</dbReference>
<gene>
    <name evidence="2" type="ORF">V3390_05905</name>
</gene>
<proteinExistence type="predicted"/>
<feature type="transmembrane region" description="Helical" evidence="1">
    <location>
        <begin position="154"/>
        <end position="172"/>
    </location>
</feature>
<dbReference type="PANTHER" id="PTHR42709">
    <property type="entry name" value="ALKALINE PHOSPHATASE LIKE PROTEIN"/>
    <property type="match status" value="1"/>
</dbReference>
<evidence type="ECO:0000256" key="1">
    <source>
        <dbReference type="SAM" id="Phobius"/>
    </source>
</evidence>
<reference evidence="2 3" key="1">
    <citation type="submission" date="2024-01" db="EMBL/GenBank/DDBJ databases">
        <title>Novel species of the genus Luteimonas isolated from rivers.</title>
        <authorList>
            <person name="Lu H."/>
        </authorList>
    </citation>
    <scope>NUCLEOTIDE SEQUENCE [LARGE SCALE GENOMIC DNA]</scope>
    <source>
        <strain evidence="2 3">FXH3W</strain>
    </source>
</reference>
<feature type="transmembrane region" description="Helical" evidence="1">
    <location>
        <begin position="20"/>
        <end position="43"/>
    </location>
</feature>
<comment type="caution">
    <text evidence="2">The sequence shown here is derived from an EMBL/GenBank/DDBJ whole genome shotgun (WGS) entry which is preliminary data.</text>
</comment>
<accession>A0ABU7UZ18</accession>
<keyword evidence="3" id="KW-1185">Reference proteome</keyword>
<protein>
    <submittedName>
        <fullName evidence="2">YqaA family protein</fullName>
    </submittedName>
</protein>
<name>A0ABU7UZ18_9GAMM</name>
<dbReference type="EMBL" id="JAZHBO010000002">
    <property type="protein sequence ID" value="MEF2155769.1"/>
    <property type="molecule type" value="Genomic_DNA"/>
</dbReference>
<evidence type="ECO:0000313" key="3">
    <source>
        <dbReference type="Proteomes" id="UP001356170"/>
    </source>
</evidence>
<keyword evidence="1" id="KW-1133">Transmembrane helix</keyword>